<name>A0ABN8ISJ1_9NEOP</name>
<keyword evidence="3" id="KW-1185">Reference proteome</keyword>
<feature type="non-terminal residue" evidence="2">
    <location>
        <position position="109"/>
    </location>
</feature>
<gene>
    <name evidence="2" type="ORF">IPOD504_LOCUS13103</name>
</gene>
<reference evidence="2" key="1">
    <citation type="submission" date="2022-03" db="EMBL/GenBank/DDBJ databases">
        <authorList>
            <person name="Martin H S."/>
        </authorList>
    </citation>
    <scope>NUCLEOTIDE SEQUENCE</scope>
</reference>
<feature type="compositionally biased region" description="Basic residues" evidence="1">
    <location>
        <begin position="45"/>
        <end position="56"/>
    </location>
</feature>
<protein>
    <submittedName>
        <fullName evidence="2">Uncharacterized protein</fullName>
    </submittedName>
</protein>
<organism evidence="2 3">
    <name type="scientific">Iphiclides podalirius</name>
    <name type="common">scarce swallowtail</name>
    <dbReference type="NCBI Taxonomy" id="110791"/>
    <lineage>
        <taxon>Eukaryota</taxon>
        <taxon>Metazoa</taxon>
        <taxon>Ecdysozoa</taxon>
        <taxon>Arthropoda</taxon>
        <taxon>Hexapoda</taxon>
        <taxon>Insecta</taxon>
        <taxon>Pterygota</taxon>
        <taxon>Neoptera</taxon>
        <taxon>Endopterygota</taxon>
        <taxon>Lepidoptera</taxon>
        <taxon>Glossata</taxon>
        <taxon>Ditrysia</taxon>
        <taxon>Papilionoidea</taxon>
        <taxon>Papilionidae</taxon>
        <taxon>Papilioninae</taxon>
        <taxon>Iphiclides</taxon>
    </lineage>
</organism>
<evidence type="ECO:0000313" key="3">
    <source>
        <dbReference type="Proteomes" id="UP000837857"/>
    </source>
</evidence>
<dbReference type="EMBL" id="OW152816">
    <property type="protein sequence ID" value="CAH2065721.1"/>
    <property type="molecule type" value="Genomic_DNA"/>
</dbReference>
<accession>A0ABN8ISJ1</accession>
<proteinExistence type="predicted"/>
<sequence>MNIRERGFVLAREKRRARSGNTRVRRNNMIECVDAAARGGLHRRCRRQKNAVKRNARRESDPMDCIYSNGNKRLGLSTSANARLPMPGCDTSLRTVQTETKLLRQKSFR</sequence>
<evidence type="ECO:0000313" key="2">
    <source>
        <dbReference type="EMBL" id="CAH2065721.1"/>
    </source>
</evidence>
<evidence type="ECO:0000256" key="1">
    <source>
        <dbReference type="SAM" id="MobiDB-lite"/>
    </source>
</evidence>
<feature type="region of interest" description="Disordered" evidence="1">
    <location>
        <begin position="45"/>
        <end position="64"/>
    </location>
</feature>
<dbReference type="Proteomes" id="UP000837857">
    <property type="component" value="Chromosome 4"/>
</dbReference>